<feature type="compositionally biased region" description="Basic and acidic residues" evidence="1">
    <location>
        <begin position="34"/>
        <end position="52"/>
    </location>
</feature>
<name>A0A9R0NXV4_AMYMS</name>
<dbReference type="EMBL" id="CP002896">
    <property type="protein sequence ID" value="AEK42646.1"/>
    <property type="molecule type" value="Genomic_DNA"/>
</dbReference>
<organism evidence="2 3">
    <name type="scientific">Amycolatopsis mediterranei (strain S699)</name>
    <name type="common">Nocardia mediterranei</name>
    <dbReference type="NCBI Taxonomy" id="713604"/>
    <lineage>
        <taxon>Bacteria</taxon>
        <taxon>Bacillati</taxon>
        <taxon>Actinomycetota</taxon>
        <taxon>Actinomycetes</taxon>
        <taxon>Pseudonocardiales</taxon>
        <taxon>Pseudonocardiaceae</taxon>
        <taxon>Amycolatopsis</taxon>
    </lineage>
</organism>
<evidence type="ECO:0000256" key="1">
    <source>
        <dbReference type="SAM" id="MobiDB-lite"/>
    </source>
</evidence>
<dbReference type="KEGG" id="amn:RAM_20830"/>
<feature type="region of interest" description="Disordered" evidence="1">
    <location>
        <begin position="34"/>
        <end position="113"/>
    </location>
</feature>
<sequence>MGAGTPRALGSPLPPVVPVRAAPGAALEDHLAAVERGGRADGEPLREGRAARAELAPRPGGPLPPASRPARAAGCHRYLVHSGRPLRPLGRATEPLPAPVPDVRLATPGLGRS</sequence>
<evidence type="ECO:0000313" key="2">
    <source>
        <dbReference type="EMBL" id="AEK42646.1"/>
    </source>
</evidence>
<gene>
    <name evidence="2" type="ordered locus">RAM_20830</name>
</gene>
<dbReference type="AlphaFoldDB" id="A0A9R0NXV4"/>
<reference evidence="2 3" key="1">
    <citation type="journal article" date="2011" name="J. Bacteriol.">
        <title>Whole genome sequence of the rifamycin B-producing strain Amycolatopsis mediterranei S699.</title>
        <authorList>
            <person name="Verma M."/>
            <person name="Kaur J."/>
            <person name="Kumar M."/>
            <person name="Kumari K."/>
            <person name="Saxena A."/>
            <person name="Anand S."/>
            <person name="Nigam A."/>
            <person name="Ravi V."/>
            <person name="Raghuvanshi S."/>
            <person name="Khurana P."/>
            <person name="Tyagi A.K."/>
            <person name="Khurana J.P."/>
            <person name="Lal R."/>
        </authorList>
    </citation>
    <scope>NUCLEOTIDE SEQUENCE [LARGE SCALE GENOMIC DNA]</scope>
    <source>
        <strain evidence="2 3">S699</strain>
    </source>
</reference>
<keyword evidence="3" id="KW-1185">Reference proteome</keyword>
<accession>A0A9R0NXV4</accession>
<dbReference type="Proteomes" id="UP000006138">
    <property type="component" value="Chromosome"/>
</dbReference>
<evidence type="ECO:0000313" key="3">
    <source>
        <dbReference type="Proteomes" id="UP000006138"/>
    </source>
</evidence>
<dbReference type="GeneID" id="92871821"/>
<dbReference type="RefSeq" id="WP_014467060.1">
    <property type="nucleotide sequence ID" value="NC_017186.1"/>
</dbReference>
<proteinExistence type="predicted"/>
<protein>
    <submittedName>
        <fullName evidence="2">Uncharacterized protein</fullName>
    </submittedName>
</protein>